<feature type="region of interest" description="Disordered" evidence="1">
    <location>
        <begin position="51"/>
        <end position="79"/>
    </location>
</feature>
<feature type="region of interest" description="Disordered" evidence="1">
    <location>
        <begin position="103"/>
        <end position="137"/>
    </location>
</feature>
<keyword evidence="3" id="KW-1185">Reference proteome</keyword>
<accession>A0ABP9NNR4</accession>
<protein>
    <submittedName>
        <fullName evidence="2">Uncharacterized protein</fullName>
    </submittedName>
</protein>
<gene>
    <name evidence="2" type="ORF">GCM10023320_48930</name>
</gene>
<dbReference type="EMBL" id="BAABJO010000019">
    <property type="protein sequence ID" value="GAA5129005.1"/>
    <property type="molecule type" value="Genomic_DNA"/>
</dbReference>
<evidence type="ECO:0000313" key="2">
    <source>
        <dbReference type="EMBL" id="GAA5129005.1"/>
    </source>
</evidence>
<organism evidence="2 3">
    <name type="scientific">Pseudonocardia adelaidensis</name>
    <dbReference type="NCBI Taxonomy" id="648754"/>
    <lineage>
        <taxon>Bacteria</taxon>
        <taxon>Bacillati</taxon>
        <taxon>Actinomycetota</taxon>
        <taxon>Actinomycetes</taxon>
        <taxon>Pseudonocardiales</taxon>
        <taxon>Pseudonocardiaceae</taxon>
        <taxon>Pseudonocardia</taxon>
    </lineage>
</organism>
<feature type="compositionally biased region" description="Basic and acidic residues" evidence="1">
    <location>
        <begin position="112"/>
        <end position="121"/>
    </location>
</feature>
<proteinExistence type="predicted"/>
<dbReference type="Proteomes" id="UP001500804">
    <property type="component" value="Unassembled WGS sequence"/>
</dbReference>
<evidence type="ECO:0000256" key="1">
    <source>
        <dbReference type="SAM" id="MobiDB-lite"/>
    </source>
</evidence>
<sequence>MLLSDGEGGAAAHQEALPVARCASPPVPQRAVSGFPSHASRCAFRARDHGVSSSPLRFPLVTTATPPPGRTSRRSVRNNAGTSIQCSACPIVAASRAAADVEHPGAGVQAERGGEPVEDRIGVAAGGTARRTRRPDR</sequence>
<evidence type="ECO:0000313" key="3">
    <source>
        <dbReference type="Proteomes" id="UP001500804"/>
    </source>
</evidence>
<name>A0ABP9NNR4_9PSEU</name>
<reference evidence="3" key="1">
    <citation type="journal article" date="2019" name="Int. J. Syst. Evol. Microbiol.">
        <title>The Global Catalogue of Microorganisms (GCM) 10K type strain sequencing project: providing services to taxonomists for standard genome sequencing and annotation.</title>
        <authorList>
            <consortium name="The Broad Institute Genomics Platform"/>
            <consortium name="The Broad Institute Genome Sequencing Center for Infectious Disease"/>
            <person name="Wu L."/>
            <person name="Ma J."/>
        </authorList>
    </citation>
    <scope>NUCLEOTIDE SEQUENCE [LARGE SCALE GENOMIC DNA]</scope>
    <source>
        <strain evidence="3">JCM 18302</strain>
    </source>
</reference>
<comment type="caution">
    <text evidence="2">The sequence shown here is derived from an EMBL/GenBank/DDBJ whole genome shotgun (WGS) entry which is preliminary data.</text>
</comment>